<dbReference type="AlphaFoldDB" id="A0A3B9GYY7"/>
<evidence type="ECO:0000256" key="5">
    <source>
        <dbReference type="ARBA" id="ARBA00022989"/>
    </source>
</evidence>
<dbReference type="PANTHER" id="PTHR37937">
    <property type="entry name" value="CONJUGATIVE TRANSFER: DNA TRANSPORT"/>
    <property type="match status" value="1"/>
</dbReference>
<feature type="region of interest" description="Disordered" evidence="7">
    <location>
        <begin position="117"/>
        <end position="194"/>
    </location>
</feature>
<feature type="compositionally biased region" description="Acidic residues" evidence="7">
    <location>
        <begin position="179"/>
        <end position="189"/>
    </location>
</feature>
<evidence type="ECO:0000256" key="6">
    <source>
        <dbReference type="ARBA" id="ARBA00023136"/>
    </source>
</evidence>
<dbReference type="SUPFAM" id="SSF52540">
    <property type="entry name" value="P-loop containing nucleoside triphosphate hydrolases"/>
    <property type="match status" value="1"/>
</dbReference>
<keyword evidence="6" id="KW-0472">Membrane</keyword>
<evidence type="ECO:0000256" key="2">
    <source>
        <dbReference type="ARBA" id="ARBA00008806"/>
    </source>
</evidence>
<keyword evidence="3" id="KW-1003">Cell membrane</keyword>
<protein>
    <submittedName>
        <fullName evidence="8">Conjugal transfer protein TraG</fullName>
    </submittedName>
</protein>
<accession>A0A3B9GYY7</accession>
<sequence>LNQIEKAYGPNNSILDNCHVRVAFATNDERTAKRVSDAIGTTTELRAQKNYTGHRLAPWLSHMMVSRQETQRALITPGEVMQLPADEEIVLVSGTPPVRAKKLRYYRDRNFTNRVLPEASMRSQDDDNEPTAWFGGVDLDDEGGNGGQGAVDRPERKLSQEPERSLERPKTAPERDQEPDIGDDDPAEDAGERHLDLIRRVAGLDRDDPDLLPDF</sequence>
<feature type="compositionally biased region" description="Basic and acidic residues" evidence="7">
    <location>
        <begin position="152"/>
        <end position="178"/>
    </location>
</feature>
<dbReference type="PANTHER" id="PTHR37937:SF1">
    <property type="entry name" value="CONJUGATIVE TRANSFER: DNA TRANSPORT"/>
    <property type="match status" value="1"/>
</dbReference>
<evidence type="ECO:0000256" key="7">
    <source>
        <dbReference type="SAM" id="MobiDB-lite"/>
    </source>
</evidence>
<dbReference type="InterPro" id="IPR027417">
    <property type="entry name" value="P-loop_NTPase"/>
</dbReference>
<evidence type="ECO:0000313" key="9">
    <source>
        <dbReference type="Proteomes" id="UP000259610"/>
    </source>
</evidence>
<keyword evidence="4" id="KW-0812">Transmembrane</keyword>
<keyword evidence="5" id="KW-1133">Transmembrane helix</keyword>
<dbReference type="Gene3D" id="3.40.50.300">
    <property type="entry name" value="P-loop containing nucleotide triphosphate hydrolases"/>
    <property type="match status" value="1"/>
</dbReference>
<dbReference type="InterPro" id="IPR003688">
    <property type="entry name" value="TraG/VirD4"/>
</dbReference>
<comment type="caution">
    <text evidence="8">The sequence shown here is derived from an EMBL/GenBank/DDBJ whole genome shotgun (WGS) entry which is preliminary data.</text>
</comment>
<dbReference type="GO" id="GO:0005886">
    <property type="term" value="C:plasma membrane"/>
    <property type="evidence" value="ECO:0007669"/>
    <property type="project" value="UniProtKB-SubCell"/>
</dbReference>
<reference evidence="8 9" key="1">
    <citation type="journal article" date="2018" name="Nat. Biotechnol.">
        <title>A standardized bacterial taxonomy based on genome phylogeny substantially revises the tree of life.</title>
        <authorList>
            <person name="Parks D.H."/>
            <person name="Chuvochina M."/>
            <person name="Waite D.W."/>
            <person name="Rinke C."/>
            <person name="Skarshewski A."/>
            <person name="Chaumeil P.A."/>
            <person name="Hugenholtz P."/>
        </authorList>
    </citation>
    <scope>NUCLEOTIDE SEQUENCE [LARGE SCALE GENOMIC DNA]</scope>
    <source>
        <strain evidence="8">UBA8733</strain>
    </source>
</reference>
<comment type="subcellular location">
    <subcellularLocation>
        <location evidence="1">Cell membrane</location>
        <topology evidence="1">Multi-pass membrane protein</topology>
    </subcellularLocation>
</comment>
<dbReference type="Pfam" id="PF02534">
    <property type="entry name" value="T4SS-DNA_transf"/>
    <property type="match status" value="1"/>
</dbReference>
<evidence type="ECO:0000256" key="4">
    <source>
        <dbReference type="ARBA" id="ARBA00022692"/>
    </source>
</evidence>
<feature type="non-terminal residue" evidence="8">
    <location>
        <position position="1"/>
    </location>
</feature>
<dbReference type="Proteomes" id="UP000259610">
    <property type="component" value="Unassembled WGS sequence"/>
</dbReference>
<evidence type="ECO:0000256" key="1">
    <source>
        <dbReference type="ARBA" id="ARBA00004651"/>
    </source>
</evidence>
<name>A0A3B9GYY7_9PROT</name>
<evidence type="ECO:0000313" key="8">
    <source>
        <dbReference type="EMBL" id="HAE27663.1"/>
    </source>
</evidence>
<comment type="similarity">
    <text evidence="2">Belongs to the VirD4/TraG family.</text>
</comment>
<dbReference type="InterPro" id="IPR051539">
    <property type="entry name" value="T4SS-coupling_protein"/>
</dbReference>
<organism evidence="8 9">
    <name type="scientific">Hyphomonas adhaerens</name>
    <dbReference type="NCBI Taxonomy" id="81029"/>
    <lineage>
        <taxon>Bacteria</taxon>
        <taxon>Pseudomonadati</taxon>
        <taxon>Pseudomonadota</taxon>
        <taxon>Alphaproteobacteria</taxon>
        <taxon>Hyphomonadales</taxon>
        <taxon>Hyphomonadaceae</taxon>
        <taxon>Hyphomonas</taxon>
    </lineage>
</organism>
<evidence type="ECO:0000256" key="3">
    <source>
        <dbReference type="ARBA" id="ARBA00022475"/>
    </source>
</evidence>
<dbReference type="EMBL" id="DMAN01000245">
    <property type="protein sequence ID" value="HAE27663.1"/>
    <property type="molecule type" value="Genomic_DNA"/>
</dbReference>
<proteinExistence type="inferred from homology"/>
<gene>
    <name evidence="8" type="ORF">DCG58_10915</name>
</gene>